<evidence type="ECO:0000256" key="3">
    <source>
        <dbReference type="ARBA" id="ARBA00004961"/>
    </source>
</evidence>
<dbReference type="Pfam" id="PF01182">
    <property type="entry name" value="Glucosamine_iso"/>
    <property type="match status" value="1"/>
</dbReference>
<comment type="caution">
    <text evidence="9">The sequence shown here is derived from an EMBL/GenBank/DDBJ whole genome shotgun (WGS) entry which is preliminary data.</text>
</comment>
<dbReference type="CDD" id="cd01400">
    <property type="entry name" value="6PGL"/>
    <property type="match status" value="1"/>
</dbReference>
<proteinExistence type="inferred from homology"/>
<keyword evidence="10" id="KW-1185">Reference proteome</keyword>
<evidence type="ECO:0000256" key="1">
    <source>
        <dbReference type="ARBA" id="ARBA00000832"/>
    </source>
</evidence>
<accession>A0ABV8PWM2</accession>
<evidence type="ECO:0000259" key="8">
    <source>
        <dbReference type="Pfam" id="PF01182"/>
    </source>
</evidence>
<dbReference type="InterPro" id="IPR037171">
    <property type="entry name" value="NagB/RpiA_transferase-like"/>
</dbReference>
<keyword evidence="7 9" id="KW-0378">Hydrolase</keyword>
<dbReference type="InterPro" id="IPR005900">
    <property type="entry name" value="6-phosphogluconolactonase_DevB"/>
</dbReference>
<comment type="similarity">
    <text evidence="4 7">Belongs to the glucosamine/galactosamine-6-phosphate isomerase family. 6-phosphogluconolactonase subfamily.</text>
</comment>
<evidence type="ECO:0000256" key="4">
    <source>
        <dbReference type="ARBA" id="ARBA00010662"/>
    </source>
</evidence>
<name>A0ABV8PWM2_9BACT</name>
<dbReference type="PANTHER" id="PTHR11054">
    <property type="entry name" value="6-PHOSPHOGLUCONOLACTONASE"/>
    <property type="match status" value="1"/>
</dbReference>
<comment type="function">
    <text evidence="2 7">Hydrolysis of 6-phosphogluconolactone to 6-phosphogluconate.</text>
</comment>
<dbReference type="SUPFAM" id="SSF100950">
    <property type="entry name" value="NagB/RpiA/CoA transferase-like"/>
    <property type="match status" value="1"/>
</dbReference>
<evidence type="ECO:0000256" key="6">
    <source>
        <dbReference type="ARBA" id="ARBA00020337"/>
    </source>
</evidence>
<dbReference type="GO" id="GO:0017057">
    <property type="term" value="F:6-phosphogluconolactonase activity"/>
    <property type="evidence" value="ECO:0007669"/>
    <property type="project" value="UniProtKB-EC"/>
</dbReference>
<feature type="domain" description="Glucosamine/galactosamine-6-phosphate isomerase" evidence="8">
    <location>
        <begin position="8"/>
        <end position="229"/>
    </location>
</feature>
<protein>
    <recommendedName>
        <fullName evidence="6 7">6-phosphogluconolactonase</fullName>
        <shortName evidence="7">6PGL</shortName>
        <ecNumber evidence="5 7">3.1.1.31</ecNumber>
    </recommendedName>
</protein>
<sequence>MFLHKSASKNELVTQFADWLIADIAKVLAHQTRYTIALSGGSTPTDLFKTLASEAYASKIDWKKLHIFWGDERDVPFEDDKNNAKHAFDLLLTKVPIPANQIHVIETIYTAEIAARRYDQLLHEYFDGKQHSFDLVMLGMGDDGHTLSLFPGTAVIHETSKLATSFYLEPQKMYRITITAPITNKASAVCFLVSGKSKAPALKEVLQGDYRPDFYPSQCIKPLNGNLHWFIDEEAATLL</sequence>
<comment type="catalytic activity">
    <reaction evidence="1 7">
        <text>6-phospho-D-glucono-1,5-lactone + H2O = 6-phospho-D-gluconate + H(+)</text>
        <dbReference type="Rhea" id="RHEA:12556"/>
        <dbReference type="ChEBI" id="CHEBI:15377"/>
        <dbReference type="ChEBI" id="CHEBI:15378"/>
        <dbReference type="ChEBI" id="CHEBI:57955"/>
        <dbReference type="ChEBI" id="CHEBI:58759"/>
        <dbReference type="EC" id="3.1.1.31"/>
    </reaction>
</comment>
<reference evidence="10" key="1">
    <citation type="journal article" date="2019" name="Int. J. Syst. Evol. Microbiol.">
        <title>The Global Catalogue of Microorganisms (GCM) 10K type strain sequencing project: providing services to taxonomists for standard genome sequencing and annotation.</title>
        <authorList>
            <consortium name="The Broad Institute Genomics Platform"/>
            <consortium name="The Broad Institute Genome Sequencing Center for Infectious Disease"/>
            <person name="Wu L."/>
            <person name="Ma J."/>
        </authorList>
    </citation>
    <scope>NUCLEOTIDE SEQUENCE [LARGE SCALE GENOMIC DNA]</scope>
    <source>
        <strain evidence="10">CECT 8010</strain>
    </source>
</reference>
<dbReference type="InterPro" id="IPR039104">
    <property type="entry name" value="6PGL"/>
</dbReference>
<gene>
    <name evidence="7 9" type="primary">pgl</name>
    <name evidence="9" type="ORF">ACFOW1_07780</name>
</gene>
<dbReference type="InterPro" id="IPR006148">
    <property type="entry name" value="Glc/Gal-6P_isomerase"/>
</dbReference>
<evidence type="ECO:0000256" key="5">
    <source>
        <dbReference type="ARBA" id="ARBA00013198"/>
    </source>
</evidence>
<organism evidence="9 10">
    <name type="scientific">Parasediminibacterium paludis</name>
    <dbReference type="NCBI Taxonomy" id="908966"/>
    <lineage>
        <taxon>Bacteria</taxon>
        <taxon>Pseudomonadati</taxon>
        <taxon>Bacteroidota</taxon>
        <taxon>Chitinophagia</taxon>
        <taxon>Chitinophagales</taxon>
        <taxon>Chitinophagaceae</taxon>
        <taxon>Parasediminibacterium</taxon>
    </lineage>
</organism>
<evidence type="ECO:0000256" key="2">
    <source>
        <dbReference type="ARBA" id="ARBA00002681"/>
    </source>
</evidence>
<evidence type="ECO:0000313" key="9">
    <source>
        <dbReference type="EMBL" id="MFC4231786.1"/>
    </source>
</evidence>
<dbReference type="RefSeq" id="WP_379013381.1">
    <property type="nucleotide sequence ID" value="NZ_JBHSDC010000012.1"/>
</dbReference>
<evidence type="ECO:0000256" key="7">
    <source>
        <dbReference type="RuleBase" id="RU365095"/>
    </source>
</evidence>
<dbReference type="Proteomes" id="UP001595906">
    <property type="component" value="Unassembled WGS sequence"/>
</dbReference>
<dbReference type="EC" id="3.1.1.31" evidence="5 7"/>
<dbReference type="EMBL" id="JBHSDC010000012">
    <property type="protein sequence ID" value="MFC4231786.1"/>
    <property type="molecule type" value="Genomic_DNA"/>
</dbReference>
<dbReference type="PANTHER" id="PTHR11054:SF0">
    <property type="entry name" value="6-PHOSPHOGLUCONOLACTONASE"/>
    <property type="match status" value="1"/>
</dbReference>
<dbReference type="NCBIfam" id="TIGR01198">
    <property type="entry name" value="pgl"/>
    <property type="match status" value="1"/>
</dbReference>
<evidence type="ECO:0000313" key="10">
    <source>
        <dbReference type="Proteomes" id="UP001595906"/>
    </source>
</evidence>
<dbReference type="Gene3D" id="3.40.50.1360">
    <property type="match status" value="1"/>
</dbReference>
<comment type="pathway">
    <text evidence="3 7">Carbohydrate degradation; pentose phosphate pathway; D-ribulose 5-phosphate from D-glucose 6-phosphate (oxidative stage): step 2/3.</text>
</comment>